<dbReference type="InterPro" id="IPR050300">
    <property type="entry name" value="GDXG_lipolytic_enzyme"/>
</dbReference>
<accession>A0ABQ5M201</accession>
<keyword evidence="1" id="KW-0378">Hydrolase</keyword>
<evidence type="ECO:0000313" key="3">
    <source>
        <dbReference type="EMBL" id="GLB28967.1"/>
    </source>
</evidence>
<gene>
    <name evidence="3" type="ORF">LAD12857_08900</name>
</gene>
<evidence type="ECO:0000256" key="1">
    <source>
        <dbReference type="ARBA" id="ARBA00022801"/>
    </source>
</evidence>
<dbReference type="EMBL" id="BRPJ01000016">
    <property type="protein sequence ID" value="GLB28967.1"/>
    <property type="molecule type" value="Genomic_DNA"/>
</dbReference>
<protein>
    <submittedName>
        <fullName evidence="3">Acetylesterase</fullName>
    </submittedName>
</protein>
<dbReference type="Gene3D" id="3.40.50.1820">
    <property type="entry name" value="alpha/beta hydrolase"/>
    <property type="match status" value="1"/>
</dbReference>
<keyword evidence="4" id="KW-1185">Reference proteome</keyword>
<dbReference type="Proteomes" id="UP001419084">
    <property type="component" value="Unassembled WGS sequence"/>
</dbReference>
<dbReference type="PANTHER" id="PTHR48081:SF6">
    <property type="entry name" value="PEPTIDASE S9 PROLYL OLIGOPEPTIDASE CATALYTIC DOMAIN-CONTAINING PROTEIN"/>
    <property type="match status" value="1"/>
</dbReference>
<evidence type="ECO:0000313" key="4">
    <source>
        <dbReference type="Proteomes" id="UP001419084"/>
    </source>
</evidence>
<dbReference type="PANTHER" id="PTHR48081">
    <property type="entry name" value="AB HYDROLASE SUPERFAMILY PROTEIN C4A8.06C"/>
    <property type="match status" value="1"/>
</dbReference>
<feature type="domain" description="BD-FAE-like" evidence="2">
    <location>
        <begin position="16"/>
        <end position="117"/>
    </location>
</feature>
<organism evidence="3 4">
    <name type="scientific">Lacrimispora amygdalina</name>
    <dbReference type="NCBI Taxonomy" id="253257"/>
    <lineage>
        <taxon>Bacteria</taxon>
        <taxon>Bacillati</taxon>
        <taxon>Bacillota</taxon>
        <taxon>Clostridia</taxon>
        <taxon>Lachnospirales</taxon>
        <taxon>Lachnospiraceae</taxon>
        <taxon>Lacrimispora</taxon>
    </lineage>
</organism>
<comment type="caution">
    <text evidence="3">The sequence shown here is derived from an EMBL/GenBank/DDBJ whole genome shotgun (WGS) entry which is preliminary data.</text>
</comment>
<sequence>MEKLVSEAGAELELFPIESDRPLPTVVICPGGGYRWLSGREKEPVAAAFNRQGFHAAILNYHVNIENLGFQPMYDLAWAVSCIRNAVGFSVDKHKIFICGFSAGGHVAAELGVYWDSRELFPAGNWQEHKPDGLILCYPVITAGEYAHRESIRMLSDDECVWNWFSLEKHVSSKVPPVFIWHTVTDTDVPVQNSVLFAEALLQCHVPLELHLFPYGVHGLSLATKEVEEPSKGRFADNHVAIWLDLCADWIRNC</sequence>
<dbReference type="SUPFAM" id="SSF53474">
    <property type="entry name" value="alpha/beta-Hydrolases"/>
    <property type="match status" value="1"/>
</dbReference>
<evidence type="ECO:0000259" key="2">
    <source>
        <dbReference type="Pfam" id="PF20434"/>
    </source>
</evidence>
<reference evidence="3 4" key="1">
    <citation type="journal article" date="2024" name="Int. J. Syst. Evol. Microbiol.">
        <title>Lacrimispora brassicae sp. nov. isolated from fermented cabbage, and proposal of Clostridium indicum Gundawar et al. 2019 and Clostridium methoxybenzovorans Mechichi et al. 1999 as heterotypic synonyms of Lacrimispora amygdalina (Parshina et al. 2003) Haas and Blanchard 2020 and Lacrimispora indolis (McClung and McCoy 1957) Haas and Blanchard 2020, respectively.</title>
        <authorList>
            <person name="Kobayashi H."/>
            <person name="Tanizawa Y."/>
            <person name="Sakamoto M."/>
            <person name="Ohkuma M."/>
            <person name="Tohno M."/>
        </authorList>
    </citation>
    <scope>NUCLEOTIDE SEQUENCE [LARGE SCALE GENOMIC DNA]</scope>
    <source>
        <strain evidence="3 4">DSM 12857</strain>
    </source>
</reference>
<dbReference type="Pfam" id="PF20434">
    <property type="entry name" value="BD-FAE"/>
    <property type="match status" value="1"/>
</dbReference>
<proteinExistence type="predicted"/>
<dbReference type="RefSeq" id="WP_346064702.1">
    <property type="nucleotide sequence ID" value="NZ_BRPJ01000016.1"/>
</dbReference>
<name>A0ABQ5M201_9FIRM</name>
<dbReference type="InterPro" id="IPR029058">
    <property type="entry name" value="AB_hydrolase_fold"/>
</dbReference>
<dbReference type="InterPro" id="IPR049492">
    <property type="entry name" value="BD-FAE-like_dom"/>
</dbReference>